<sequence length="1307" mass="135552">MSEQPLASSEVSLSIDFDNLDEELKRGLQAKVKKAAAEAERNLDKVGKAGREAGEDIDAGVGGGAAAAARKVKRAARQAEADLAKVAAAAEAAGAAVDDIGDGARGARSGLRGAVAEMVRAEAAARKAAAAVQTIRQGLDEPQGALFDLDQGSIVEVQRDLKGVQAALFDLDSVPIDRIETSAGRASRTLRERLSPALLGVRDRLRSLIEGRGAGALDDLGRKAEGLGRSADKSGISLDRYTGRLSLLASAISLAAAAAPPLIAAGAGVSAAIALSVPSIAQVVKGTKDMADAWDGLTDEQKIATAATARAAEVFKATSAAIEPRTLQVYNGVLAETIRLLPRVQPIAENAADALTAATQTLGQGLDSPRARDFFEFLQTNAGPAIDQVTGLLMDAAGASVSLVEAIAPLASTAIGLVGGLARLVTVLNDINPGFAQLAVTAIALRSPLAAAQNLLGKGAGKAASFASSAGKAGAAAKLLNKIAGAGPNIYLAAGTAIAFFAIKTLTAKRAIDSTIDSINAQNKAFGNNVAGYEAANKALASKLVPVQQQLAAAQTRVTKATTATNIALAQGALALDDFQGSPLRAAMDANAASIKRVDEAARQLAAAGFAPTIAAARELADAAGVNLSKALDENGQVSGSATARIALYSSSIRTASDTTAVLADAWSRAKNEALGLTAQTQALQDVFNRFLNPSLALLDANNRLREVQGQVNKAFREGNVTSLQRQQFLSQEIAALRDKLTAEQQATGATRAATAETLKLLPALSRLAGNSDVGRKAVYNLARSLDGARQDASGAITVIDDFGHAVRVLPNGKIVKIKADTAQAEGALHRFLSLINAVPQQKTVGVLATGATGGLAVPGAIVRLAAGGAPKRPRGRVSGPGTSTSDDVFALLSRDEFVVNARATRRWLPLLAAINAGRLARGGLAGAAAAALPRFAGGGRVKVDPNAHRIAVALGIDISPQLEKALAKRLQTIGTNLGRQFTSSLLGTPSQISSTLRGLEKQVTKAFAGIKTRVDNQLVARLERLNTRLTGLAKQRDKIIQAIEDAQQFATNTTAEARRFASLAGFGDAERSTGVSIEKTLKDRLARIKSFAADIKALGARGLDKSVIQQLVEAGPDEGADLARTLRQASSTTLREITRTQREINSATSRLGRDTADLLFDSGKQAARGFLAGLKAQQKEIVSLMTDIAESVSKTVKKTLKIKSPSRVLEDDAVNAALGFIRGWQRLRERIQTQVATAVRPGRQVERASALVPNRQTVADRARTAATGATAAARQLVVNQTNHIHNVTDPNAIASIVEGRLVAALR</sequence>
<dbReference type="RefSeq" id="WP_210154847.1">
    <property type="nucleotide sequence ID" value="NZ_JAFCNB010000003.1"/>
</dbReference>
<reference evidence="2" key="1">
    <citation type="submission" date="2021-02" db="EMBL/GenBank/DDBJ databases">
        <title>Draft genome sequence of Microbispora sp. RL4-1S isolated from rice leaves in Thailand.</title>
        <authorList>
            <person name="Muangham S."/>
            <person name="Duangmal K."/>
        </authorList>
    </citation>
    <scope>NUCLEOTIDE SEQUENCE</scope>
    <source>
        <strain evidence="2">RL4-1S</strain>
    </source>
</reference>
<feature type="coiled-coil region" evidence="1">
    <location>
        <begin position="698"/>
        <end position="747"/>
    </location>
</feature>
<proteinExistence type="predicted"/>
<accession>A0A940WM06</accession>
<organism evidence="2 3">
    <name type="scientific">Microbispora oryzae</name>
    <dbReference type="NCBI Taxonomy" id="2806554"/>
    <lineage>
        <taxon>Bacteria</taxon>
        <taxon>Bacillati</taxon>
        <taxon>Actinomycetota</taxon>
        <taxon>Actinomycetes</taxon>
        <taxon>Streptosporangiales</taxon>
        <taxon>Streptosporangiaceae</taxon>
        <taxon>Microbispora</taxon>
    </lineage>
</organism>
<dbReference type="Proteomes" id="UP000674234">
    <property type="component" value="Unassembled WGS sequence"/>
</dbReference>
<name>A0A940WM06_9ACTN</name>
<keyword evidence="1" id="KW-0175">Coiled coil</keyword>
<comment type="caution">
    <text evidence="2">The sequence shown here is derived from an EMBL/GenBank/DDBJ whole genome shotgun (WGS) entry which is preliminary data.</text>
</comment>
<evidence type="ECO:0000313" key="2">
    <source>
        <dbReference type="EMBL" id="MBP2703536.1"/>
    </source>
</evidence>
<protein>
    <submittedName>
        <fullName evidence="2">Uncharacterized protein</fullName>
    </submittedName>
</protein>
<keyword evidence="3" id="KW-1185">Reference proteome</keyword>
<dbReference type="EMBL" id="JAFCNB010000003">
    <property type="protein sequence ID" value="MBP2703536.1"/>
    <property type="molecule type" value="Genomic_DNA"/>
</dbReference>
<evidence type="ECO:0000313" key="3">
    <source>
        <dbReference type="Proteomes" id="UP000674234"/>
    </source>
</evidence>
<gene>
    <name evidence="2" type="ORF">JOL79_06950</name>
</gene>
<evidence type="ECO:0000256" key="1">
    <source>
        <dbReference type="SAM" id="Coils"/>
    </source>
</evidence>